<protein>
    <submittedName>
        <fullName evidence="1">Uncharacterized protein</fullName>
    </submittedName>
</protein>
<dbReference type="EMBL" id="CP165735">
    <property type="protein sequence ID" value="XDV69664.1"/>
    <property type="molecule type" value="Genomic_DNA"/>
</dbReference>
<sequence>MAQMSEIHLAFQFRQELNLPAHQWNRNYRARMQDVADKAGIGTFDVTRNKMPPTTSMLKSLERLHKEPGISWLGAWQLCSGHAHGKQWATLMSNELTEIARSATDLGAEYRITLSYANLALVMTSAAEMIQVACERYSLLAKSQPVPADGL</sequence>
<proteinExistence type="predicted"/>
<reference evidence="1" key="1">
    <citation type="submission" date="2024-07" db="EMBL/GenBank/DDBJ databases">
        <authorList>
            <person name="Li J."/>
            <person name="Wei H."/>
            <person name="Ma J."/>
        </authorList>
    </citation>
    <scope>NUCLEOTIDE SEQUENCE</scope>
    <source>
        <strain evidence="1">AMU7</strain>
    </source>
</reference>
<dbReference type="RefSeq" id="WP_369744491.1">
    <property type="nucleotide sequence ID" value="NZ_CP165735.1"/>
</dbReference>
<evidence type="ECO:0000313" key="1">
    <source>
        <dbReference type="EMBL" id="XDV69664.1"/>
    </source>
</evidence>
<dbReference type="AlphaFoldDB" id="A0AB39YHA5"/>
<name>A0AB39YHA5_9MICC</name>
<organism evidence="1">
    <name type="scientific">Paenarthrobacter sp. AMU7</name>
    <dbReference type="NCBI Taxonomy" id="3162492"/>
    <lineage>
        <taxon>Bacteria</taxon>
        <taxon>Bacillati</taxon>
        <taxon>Actinomycetota</taxon>
        <taxon>Actinomycetes</taxon>
        <taxon>Micrococcales</taxon>
        <taxon>Micrococcaceae</taxon>
        <taxon>Paenarthrobacter</taxon>
    </lineage>
</organism>
<accession>A0AB39YHA5</accession>
<gene>
    <name evidence="1" type="ORF">ABQM86_11725</name>
</gene>